<evidence type="ECO:0000256" key="5">
    <source>
        <dbReference type="ARBA" id="ARBA00022764"/>
    </source>
</evidence>
<sequence>MKTSGVIMKKTRAITSCLLTGVLMLAASGLISQAKAGVALGATRVIYPAGQKQVQLAVTNNDDNSTYLIQSWVENADGVKDNRFVVTPPLFAMQGKKENTLRILDATNNQLPQDRESLFWMNVKAIPSMDKSKLSENTLQLAIISRIKLYYRPAGLPIPPDSAAEKLKFRRSTDALTLINPTPYYLTVTELTAGNRSLENALVPPLGEARVKLPAGASGEITYKTINDYGALTPRMKGAME</sequence>
<evidence type="ECO:0000256" key="7">
    <source>
        <dbReference type="RuleBase" id="RU003918"/>
    </source>
</evidence>
<feature type="domain" description="Pili assembly chaperone N-terminal" evidence="9">
    <location>
        <begin position="37"/>
        <end position="156"/>
    </location>
</feature>
<comment type="similarity">
    <text evidence="2 7">Belongs to the periplasmic pilus chaperone family.</text>
</comment>
<dbReference type="InterPro" id="IPR036316">
    <property type="entry name" value="Pili_assmbl_chap_C_dom_sf"/>
</dbReference>
<reference evidence="11 12" key="1">
    <citation type="journal article" date="2010" name="J. Bacteriol.">
        <title>The Citrobacter rodentium genome sequence reveals convergent evolution with human pathogenic Escherichia coli.</title>
        <authorList>
            <person name="Petty N.K."/>
            <person name="Bulgin R."/>
            <person name="Crepin V.F."/>
            <person name="Cerdeno-Tarraga A.M."/>
            <person name="Schroeder G.N."/>
            <person name="Quail M.A."/>
            <person name="Lennard N."/>
            <person name="Corton C."/>
            <person name="Barron A."/>
            <person name="Clark L."/>
            <person name="Toribio A.L."/>
            <person name="Parkhill J."/>
            <person name="Dougan G."/>
            <person name="Frankel G."/>
            <person name="Thomson N.R."/>
        </authorList>
    </citation>
    <scope>NUCLEOTIDE SEQUENCE [LARGE SCALE GENOMIC DNA]</scope>
    <source>
        <strain evidence="11 12">ICC168</strain>
    </source>
</reference>
<dbReference type="Proteomes" id="UP000001889">
    <property type="component" value="Chromosome"/>
</dbReference>
<dbReference type="InterPro" id="IPR016147">
    <property type="entry name" value="Pili_assmbl_chaperone_N"/>
</dbReference>
<dbReference type="InterPro" id="IPR008962">
    <property type="entry name" value="PapD-like_sf"/>
</dbReference>
<evidence type="ECO:0000259" key="9">
    <source>
        <dbReference type="Pfam" id="PF00345"/>
    </source>
</evidence>
<evidence type="ECO:0000259" key="10">
    <source>
        <dbReference type="Pfam" id="PF02753"/>
    </source>
</evidence>
<evidence type="ECO:0000313" key="11">
    <source>
        <dbReference type="EMBL" id="CBG89653.1"/>
    </source>
</evidence>
<feature type="domain" description="Pili assembly chaperone C-terminal" evidence="10">
    <location>
        <begin position="180"/>
        <end position="233"/>
    </location>
</feature>
<evidence type="ECO:0000313" key="12">
    <source>
        <dbReference type="Proteomes" id="UP000001889"/>
    </source>
</evidence>
<feature type="signal peptide" evidence="8">
    <location>
        <begin position="1"/>
        <end position="36"/>
    </location>
</feature>
<dbReference type="InterPro" id="IPR050643">
    <property type="entry name" value="Periplasmic_pilus_chap"/>
</dbReference>
<dbReference type="SUPFAM" id="SSF49584">
    <property type="entry name" value="Periplasmic chaperone C-domain"/>
    <property type="match status" value="1"/>
</dbReference>
<feature type="chain" id="PRO_5005670389" evidence="8">
    <location>
        <begin position="37"/>
        <end position="241"/>
    </location>
</feature>
<accession>D2TJL5</accession>
<dbReference type="KEGG" id="cro:ROD_29141"/>
<dbReference type="Gene3D" id="2.60.40.10">
    <property type="entry name" value="Immunoglobulins"/>
    <property type="match status" value="2"/>
</dbReference>
<dbReference type="EMBL" id="FN543502">
    <property type="protein sequence ID" value="CBG89653.1"/>
    <property type="molecule type" value="Genomic_DNA"/>
</dbReference>
<dbReference type="Pfam" id="PF02753">
    <property type="entry name" value="PapD_C"/>
    <property type="match status" value="1"/>
</dbReference>
<dbReference type="eggNOG" id="COG3121">
    <property type="taxonomic scope" value="Bacteria"/>
</dbReference>
<keyword evidence="12" id="KW-1185">Reference proteome</keyword>
<dbReference type="AlphaFoldDB" id="D2TJL5"/>
<dbReference type="PANTHER" id="PTHR30251">
    <property type="entry name" value="PILUS ASSEMBLY CHAPERONE"/>
    <property type="match status" value="1"/>
</dbReference>
<proteinExistence type="inferred from homology"/>
<dbReference type="Pfam" id="PF00345">
    <property type="entry name" value="PapD_N"/>
    <property type="match status" value="1"/>
</dbReference>
<dbReference type="HOGENOM" id="CLU_070768_2_1_6"/>
<comment type="subcellular location">
    <subcellularLocation>
        <location evidence="1 7">Periplasm</location>
    </subcellularLocation>
</comment>
<dbReference type="InterPro" id="IPR018046">
    <property type="entry name" value="Pili_assmbl_chaperone_CS"/>
</dbReference>
<name>D2TJL5_CITRI</name>
<dbReference type="FunFam" id="2.60.40.10:FF:000458">
    <property type="entry name" value="Molecular chaperone FimC"/>
    <property type="match status" value="1"/>
</dbReference>
<dbReference type="STRING" id="637910.ROD_29141"/>
<evidence type="ECO:0000256" key="1">
    <source>
        <dbReference type="ARBA" id="ARBA00004418"/>
    </source>
</evidence>
<keyword evidence="3" id="KW-1029">Fimbrium biogenesis</keyword>
<dbReference type="InterPro" id="IPR016148">
    <property type="entry name" value="Pili_assmbl_chaperone_C"/>
</dbReference>
<gene>
    <name evidence="11" type="primary">fimC</name>
    <name evidence="11" type="ordered locus">ROD_29141</name>
</gene>
<evidence type="ECO:0000256" key="6">
    <source>
        <dbReference type="ARBA" id="ARBA00023186"/>
    </source>
</evidence>
<evidence type="ECO:0000256" key="4">
    <source>
        <dbReference type="ARBA" id="ARBA00022729"/>
    </source>
</evidence>
<organism evidence="11 12">
    <name type="scientific">Citrobacter rodentium (strain ICC168)</name>
    <name type="common">Citrobacter freundii biotype 4280</name>
    <dbReference type="NCBI Taxonomy" id="637910"/>
    <lineage>
        <taxon>Bacteria</taxon>
        <taxon>Pseudomonadati</taxon>
        <taxon>Pseudomonadota</taxon>
        <taxon>Gammaproteobacteria</taxon>
        <taxon>Enterobacterales</taxon>
        <taxon>Enterobacteriaceae</taxon>
        <taxon>Citrobacter</taxon>
    </lineage>
</organism>
<dbReference type="SUPFAM" id="SSF49354">
    <property type="entry name" value="PapD-like"/>
    <property type="match status" value="1"/>
</dbReference>
<keyword evidence="4 8" id="KW-0732">Signal</keyword>
<evidence type="ECO:0000256" key="3">
    <source>
        <dbReference type="ARBA" id="ARBA00022558"/>
    </source>
</evidence>
<dbReference type="GO" id="GO:0071555">
    <property type="term" value="P:cell wall organization"/>
    <property type="evidence" value="ECO:0007669"/>
    <property type="project" value="InterPro"/>
</dbReference>
<keyword evidence="6 7" id="KW-0143">Chaperone</keyword>
<evidence type="ECO:0000256" key="8">
    <source>
        <dbReference type="SAM" id="SignalP"/>
    </source>
</evidence>
<dbReference type="PANTHER" id="PTHR30251:SF11">
    <property type="entry name" value="CHAPERONE PROTEIN FIMC-RELATED"/>
    <property type="match status" value="1"/>
</dbReference>
<protein>
    <submittedName>
        <fullName evidence="11">Fimbrial chaperone protein FimC</fullName>
    </submittedName>
</protein>
<dbReference type="PRINTS" id="PR00969">
    <property type="entry name" value="CHAPERONPILI"/>
</dbReference>
<dbReference type="GO" id="GO:0030288">
    <property type="term" value="C:outer membrane-bounded periplasmic space"/>
    <property type="evidence" value="ECO:0007669"/>
    <property type="project" value="InterPro"/>
</dbReference>
<evidence type="ECO:0000256" key="2">
    <source>
        <dbReference type="ARBA" id="ARBA00007399"/>
    </source>
</evidence>
<dbReference type="InterPro" id="IPR013783">
    <property type="entry name" value="Ig-like_fold"/>
</dbReference>
<dbReference type="InterPro" id="IPR001829">
    <property type="entry name" value="Pili_assmbl_chaperone_bac"/>
</dbReference>
<dbReference type="PROSITE" id="PS00635">
    <property type="entry name" value="PILI_CHAPERONE"/>
    <property type="match status" value="1"/>
</dbReference>
<keyword evidence="5" id="KW-0574">Periplasm</keyword>